<dbReference type="Proteomes" id="UP000078542">
    <property type="component" value="Unassembled WGS sequence"/>
</dbReference>
<evidence type="ECO:0000313" key="2">
    <source>
        <dbReference type="Proteomes" id="UP000078542"/>
    </source>
</evidence>
<evidence type="ECO:0000313" key="1">
    <source>
        <dbReference type="EMBL" id="KYN05209.1"/>
    </source>
</evidence>
<organism evidence="1 2">
    <name type="scientific">Cyphomyrmex costatus</name>
    <dbReference type="NCBI Taxonomy" id="456900"/>
    <lineage>
        <taxon>Eukaryota</taxon>
        <taxon>Metazoa</taxon>
        <taxon>Ecdysozoa</taxon>
        <taxon>Arthropoda</taxon>
        <taxon>Hexapoda</taxon>
        <taxon>Insecta</taxon>
        <taxon>Pterygota</taxon>
        <taxon>Neoptera</taxon>
        <taxon>Endopterygota</taxon>
        <taxon>Hymenoptera</taxon>
        <taxon>Apocrita</taxon>
        <taxon>Aculeata</taxon>
        <taxon>Formicoidea</taxon>
        <taxon>Formicidae</taxon>
        <taxon>Myrmicinae</taxon>
        <taxon>Cyphomyrmex</taxon>
    </lineage>
</organism>
<keyword evidence="2" id="KW-1185">Reference proteome</keyword>
<name>A0A151IKU1_9HYME</name>
<dbReference type="EMBL" id="KQ977164">
    <property type="protein sequence ID" value="KYN05209.1"/>
    <property type="molecule type" value="Genomic_DNA"/>
</dbReference>
<dbReference type="AlphaFoldDB" id="A0A151IKU1"/>
<reference evidence="1 2" key="1">
    <citation type="submission" date="2016-03" db="EMBL/GenBank/DDBJ databases">
        <title>Cyphomyrmex costatus WGS genome.</title>
        <authorList>
            <person name="Nygaard S."/>
            <person name="Hu H."/>
            <person name="Boomsma J."/>
            <person name="Zhang G."/>
        </authorList>
    </citation>
    <scope>NUCLEOTIDE SEQUENCE [LARGE SCALE GENOMIC DNA]</scope>
    <source>
        <strain evidence="1">MS0001</strain>
        <tissue evidence="1">Whole body</tissue>
    </source>
</reference>
<proteinExistence type="predicted"/>
<sequence length="255" mass="29612">MELDELDQMEQSVKQLNTAINEFQIGAISLNELRPIEEKVYTIRKSLMPLNARLLMLEANYKQREHADDTHSESQDKVKSTLQNVTSDTLLNAKAAKLCIHSSTILSILSNKEGTAEDQKKINTYMRELFTLNDKIMDVQNAIEEASQVQLDLKVKCQKALFEHRKFLKEQEQLRSERLQKTDPGIVETQHKMEMTIRKINVIKKIIRSFIAMSSHLLMEEPILVEMLENHRELLNMKTIVKMSQSNEERQTDSE</sequence>
<protein>
    <submittedName>
        <fullName evidence="1">Uncharacterized protein</fullName>
    </submittedName>
</protein>
<accession>A0A151IKU1</accession>
<gene>
    <name evidence="1" type="ORF">ALC62_03882</name>
</gene>